<name>A0ABP8I4G3_9BURK</name>
<dbReference type="NCBIfam" id="NF037959">
    <property type="entry name" value="MFS_SpdSyn"/>
    <property type="match status" value="1"/>
</dbReference>
<feature type="transmembrane region" description="Helical" evidence="2">
    <location>
        <begin position="291"/>
        <end position="308"/>
    </location>
</feature>
<feature type="transmembrane region" description="Helical" evidence="2">
    <location>
        <begin position="261"/>
        <end position="279"/>
    </location>
</feature>
<comment type="caution">
    <text evidence="3">The sequence shown here is derived from an EMBL/GenBank/DDBJ whole genome shotgun (WGS) entry which is preliminary data.</text>
</comment>
<evidence type="ECO:0000256" key="1">
    <source>
        <dbReference type="ARBA" id="ARBA00023115"/>
    </source>
</evidence>
<reference evidence="4" key="1">
    <citation type="journal article" date="2019" name="Int. J. Syst. Evol. Microbiol.">
        <title>The Global Catalogue of Microorganisms (GCM) 10K type strain sequencing project: providing services to taxonomists for standard genome sequencing and annotation.</title>
        <authorList>
            <consortium name="The Broad Institute Genomics Platform"/>
            <consortium name="The Broad Institute Genome Sequencing Center for Infectious Disease"/>
            <person name="Wu L."/>
            <person name="Ma J."/>
        </authorList>
    </citation>
    <scope>NUCLEOTIDE SEQUENCE [LARGE SCALE GENOMIC DNA]</scope>
    <source>
        <strain evidence="4">JCM 17804</strain>
    </source>
</reference>
<dbReference type="Proteomes" id="UP001500975">
    <property type="component" value="Unassembled WGS sequence"/>
</dbReference>
<dbReference type="EMBL" id="BAABGJ010000073">
    <property type="protein sequence ID" value="GAA4351186.1"/>
    <property type="molecule type" value="Genomic_DNA"/>
</dbReference>
<evidence type="ECO:0000313" key="3">
    <source>
        <dbReference type="EMBL" id="GAA4351186.1"/>
    </source>
</evidence>
<feature type="transmembrane region" description="Helical" evidence="2">
    <location>
        <begin position="73"/>
        <end position="92"/>
    </location>
</feature>
<evidence type="ECO:0000313" key="4">
    <source>
        <dbReference type="Proteomes" id="UP001500975"/>
    </source>
</evidence>
<dbReference type="RefSeq" id="WP_345540006.1">
    <property type="nucleotide sequence ID" value="NZ_BAABGJ010000073.1"/>
</dbReference>
<feature type="transmembrane region" description="Helical" evidence="2">
    <location>
        <begin position="104"/>
        <end position="123"/>
    </location>
</feature>
<sequence length="684" mass="75209">MQPAAVKALFAGTIFTSAFLLFLVQPLIAKQILPWFGGSAAVWSVCMVFFQFALLAGYAYADWLARRLAPRTQAWVHGALLLASLAFLPVLADPWWKPAGTDEPMLRILGLLVATIGLPYFLLSTTGPLVQSWVTRTPWGAQVYRYFSLSNLASLAALLCYPVLIEPRSTVPQQAWAWSTAYGLFVLLCGATTVYVARCWPGMVVPMMAAPAADADAAAAAAAAPTPRPRRIDQFLWLLLPALGTWLLLAVTNHVTQNVAPVPFLWVLPLSVYLLSFILSFDGERWYRRPFVLPLAAAMLLLGAYALQDEIGSAWRTGLPIFVGGLFLLCLCLHGETARLRPGPAYLTRFYLMLSLGGALGGALVGLGAPYVLPAFYELGIGLVLCALAAIVVWRHRRLGVLAGLTLAAGCGWYLSEQVRDDALARRLDRNFYGAMMVHDAGTEENDRVRRLHHGMTLHGEQYLSAANRRWPGSYYSKTSGVGRAIDSAPAEPRRVGVIGLGAGTLAAYGRPGDVYRFYEINQRVFDLADSEFSYLRDSDARIERVLGDARLALEREAPQRFDVLAVDAFSGDSVPAHLLTVEALDIYLRHLKPDGVIAFHVSNRYLHLDTVVSAIARARGLHAVLMEDNPEATDVERSIWMLVARDPQALQRETIREGITPYEPANGIVPWTDDFNNLFSVLR</sequence>
<keyword evidence="4" id="KW-1185">Reference proteome</keyword>
<dbReference type="SUPFAM" id="SSF53335">
    <property type="entry name" value="S-adenosyl-L-methionine-dependent methyltransferases"/>
    <property type="match status" value="1"/>
</dbReference>
<feature type="transmembrane region" description="Helical" evidence="2">
    <location>
        <begin position="39"/>
        <end position="61"/>
    </location>
</feature>
<dbReference type="InterPro" id="IPR029063">
    <property type="entry name" value="SAM-dependent_MTases_sf"/>
</dbReference>
<feature type="transmembrane region" description="Helical" evidence="2">
    <location>
        <begin position="375"/>
        <end position="394"/>
    </location>
</feature>
<accession>A0ABP8I4G3</accession>
<keyword evidence="1" id="KW-0620">Polyamine biosynthesis</keyword>
<keyword evidence="2" id="KW-0812">Transmembrane</keyword>
<proteinExistence type="predicted"/>
<protein>
    <submittedName>
        <fullName evidence="3">Fused MFS/spermidine synthase</fullName>
    </submittedName>
</protein>
<feature type="transmembrane region" description="Helical" evidence="2">
    <location>
        <begin position="176"/>
        <end position="197"/>
    </location>
</feature>
<feature type="transmembrane region" description="Helical" evidence="2">
    <location>
        <begin position="399"/>
        <end position="416"/>
    </location>
</feature>
<keyword evidence="2" id="KW-1133">Transmembrane helix</keyword>
<evidence type="ECO:0000256" key="2">
    <source>
        <dbReference type="SAM" id="Phobius"/>
    </source>
</evidence>
<feature type="transmembrane region" description="Helical" evidence="2">
    <location>
        <begin position="346"/>
        <end position="369"/>
    </location>
</feature>
<gene>
    <name evidence="3" type="ORF">GCM10023165_39210</name>
</gene>
<dbReference type="PANTHER" id="PTHR43317:SF1">
    <property type="entry name" value="THERMOSPERMINE SYNTHASE ACAULIS5"/>
    <property type="match status" value="1"/>
</dbReference>
<feature type="transmembrane region" description="Helical" evidence="2">
    <location>
        <begin position="235"/>
        <end position="255"/>
    </location>
</feature>
<dbReference type="CDD" id="cd02440">
    <property type="entry name" value="AdoMet_MTases"/>
    <property type="match status" value="1"/>
</dbReference>
<organism evidence="3 4">
    <name type="scientific">Variovorax defluvii</name>
    <dbReference type="NCBI Taxonomy" id="913761"/>
    <lineage>
        <taxon>Bacteria</taxon>
        <taxon>Pseudomonadati</taxon>
        <taxon>Pseudomonadota</taxon>
        <taxon>Betaproteobacteria</taxon>
        <taxon>Burkholderiales</taxon>
        <taxon>Comamonadaceae</taxon>
        <taxon>Variovorax</taxon>
    </lineage>
</organism>
<dbReference type="PANTHER" id="PTHR43317">
    <property type="entry name" value="THERMOSPERMINE SYNTHASE ACAULIS5"/>
    <property type="match status" value="1"/>
</dbReference>
<keyword evidence="2" id="KW-0472">Membrane</keyword>
<feature type="transmembrane region" description="Helical" evidence="2">
    <location>
        <begin position="143"/>
        <end position="164"/>
    </location>
</feature>
<dbReference type="Gene3D" id="3.40.50.150">
    <property type="entry name" value="Vaccinia Virus protein VP39"/>
    <property type="match status" value="1"/>
</dbReference>
<feature type="transmembrane region" description="Helical" evidence="2">
    <location>
        <begin position="314"/>
        <end position="334"/>
    </location>
</feature>